<dbReference type="Gene3D" id="1.10.443.10">
    <property type="entry name" value="Intergrase catalytic core"/>
    <property type="match status" value="1"/>
</dbReference>
<evidence type="ECO:0000313" key="4">
    <source>
        <dbReference type="Proteomes" id="UP000478417"/>
    </source>
</evidence>
<feature type="domain" description="Tyr recombinase" evidence="2">
    <location>
        <begin position="120"/>
        <end position="311"/>
    </location>
</feature>
<dbReference type="RefSeq" id="WP_163966852.1">
    <property type="nucleotide sequence ID" value="NZ_JAAGNX010000003.1"/>
</dbReference>
<dbReference type="GO" id="GO:0003677">
    <property type="term" value="F:DNA binding"/>
    <property type="evidence" value="ECO:0007669"/>
    <property type="project" value="InterPro"/>
</dbReference>
<dbReference type="InterPro" id="IPR011010">
    <property type="entry name" value="DNA_brk_join_enz"/>
</dbReference>
<proteinExistence type="predicted"/>
<dbReference type="AlphaFoldDB" id="A0A6B2M514"/>
<gene>
    <name evidence="3" type="ORF">G0Q06_12980</name>
</gene>
<accession>A0A6B2M514</accession>
<dbReference type="PROSITE" id="PS51898">
    <property type="entry name" value="TYR_RECOMBINASE"/>
    <property type="match status" value="1"/>
</dbReference>
<evidence type="ECO:0000256" key="1">
    <source>
        <dbReference type="ARBA" id="ARBA00023172"/>
    </source>
</evidence>
<keyword evidence="4" id="KW-1185">Reference proteome</keyword>
<dbReference type="GO" id="GO:0015074">
    <property type="term" value="P:DNA integration"/>
    <property type="evidence" value="ECO:0007669"/>
    <property type="project" value="InterPro"/>
</dbReference>
<dbReference type="Proteomes" id="UP000478417">
    <property type="component" value="Unassembled WGS sequence"/>
</dbReference>
<sequence length="322" mass="37445">MPAKDHERFATRYKERFFNNDTIPENIKKEVQRFLYCYEAGFARQAIFFQKLELFCSELDSIDDFQNRDKINEIFYRYRQKYSVATYHTLVAVSLQFATWLNDGVRPKSFVDVKRPPKGKTNRNLKPEDMVTWEDGLKMASFSHSIQLKAIILVQLDGGFRPGEFVDLKYGDIVLKDTIAIAYIRSGKTGGRIVILRRSFGALNAWLDAHPIKSPDSPLWITEYPGSTPDSKERIRPYKYPAFAKRVKQLALYAKIDKPADFYNLRHSSCVLDKLDNLPVDLAAERHGHSIRHFTDVYGRLSTEDVVNRYLKHYNFKPKTPT</sequence>
<reference evidence="3 4" key="1">
    <citation type="submission" date="2020-02" db="EMBL/GenBank/DDBJ databases">
        <title>Albibacoteraceae fam. nov., the first described family within the subdivision 4 Verrucomicrobia.</title>
        <authorList>
            <person name="Xi F."/>
        </authorList>
    </citation>
    <scope>NUCLEOTIDE SEQUENCE [LARGE SCALE GENOMIC DNA]</scope>
    <source>
        <strain evidence="3 4">CK1056</strain>
    </source>
</reference>
<dbReference type="SUPFAM" id="SSF56349">
    <property type="entry name" value="DNA breaking-rejoining enzymes"/>
    <property type="match status" value="1"/>
</dbReference>
<comment type="caution">
    <text evidence="3">The sequence shown here is derived from an EMBL/GenBank/DDBJ whole genome shotgun (WGS) entry which is preliminary data.</text>
</comment>
<dbReference type="Pfam" id="PF00589">
    <property type="entry name" value="Phage_integrase"/>
    <property type="match status" value="1"/>
</dbReference>
<dbReference type="InterPro" id="IPR013762">
    <property type="entry name" value="Integrase-like_cat_sf"/>
</dbReference>
<evidence type="ECO:0000259" key="2">
    <source>
        <dbReference type="PROSITE" id="PS51898"/>
    </source>
</evidence>
<dbReference type="GO" id="GO:0006310">
    <property type="term" value="P:DNA recombination"/>
    <property type="evidence" value="ECO:0007669"/>
    <property type="project" value="UniProtKB-KW"/>
</dbReference>
<name>A0A6B2M514_9BACT</name>
<keyword evidence="1" id="KW-0233">DNA recombination</keyword>
<dbReference type="EMBL" id="JAAGNX010000003">
    <property type="protein sequence ID" value="NDV63372.1"/>
    <property type="molecule type" value="Genomic_DNA"/>
</dbReference>
<evidence type="ECO:0000313" key="3">
    <source>
        <dbReference type="EMBL" id="NDV63372.1"/>
    </source>
</evidence>
<organism evidence="3 4">
    <name type="scientific">Oceanipulchritudo coccoides</name>
    <dbReference type="NCBI Taxonomy" id="2706888"/>
    <lineage>
        <taxon>Bacteria</taxon>
        <taxon>Pseudomonadati</taxon>
        <taxon>Verrucomicrobiota</taxon>
        <taxon>Opitutia</taxon>
        <taxon>Puniceicoccales</taxon>
        <taxon>Oceanipulchritudinaceae</taxon>
        <taxon>Oceanipulchritudo</taxon>
    </lineage>
</organism>
<dbReference type="InterPro" id="IPR002104">
    <property type="entry name" value="Integrase_catalytic"/>
</dbReference>
<protein>
    <submittedName>
        <fullName evidence="3">Phage integrase family protein</fullName>
    </submittedName>
</protein>